<dbReference type="Proteomes" id="UP001165679">
    <property type="component" value="Unassembled WGS sequence"/>
</dbReference>
<dbReference type="Pfam" id="PF08279">
    <property type="entry name" value="HTH_11"/>
    <property type="match status" value="1"/>
</dbReference>
<dbReference type="InterPro" id="IPR036388">
    <property type="entry name" value="WH-like_DNA-bd_sf"/>
</dbReference>
<dbReference type="Gene3D" id="1.10.10.10">
    <property type="entry name" value="Winged helix-like DNA-binding domain superfamily/Winged helix DNA-binding domain"/>
    <property type="match status" value="1"/>
</dbReference>
<feature type="domain" description="Helix-turn-helix type 11" evidence="1">
    <location>
        <begin position="6"/>
        <end position="59"/>
    </location>
</feature>
<keyword evidence="4" id="KW-1185">Reference proteome</keyword>
<reference evidence="3" key="2">
    <citation type="submission" date="2022-10" db="EMBL/GenBank/DDBJ databases">
        <authorList>
            <person name="Trinh H.N."/>
        </authorList>
    </citation>
    <scope>NUCLEOTIDE SEQUENCE</scope>
    <source>
        <strain evidence="3">RN2-1</strain>
    </source>
</reference>
<evidence type="ECO:0000259" key="1">
    <source>
        <dbReference type="Pfam" id="PF08279"/>
    </source>
</evidence>
<proteinExistence type="predicted"/>
<organism evidence="3 4">
    <name type="scientific">Limobrevibacterium gyesilva</name>
    <dbReference type="NCBI Taxonomy" id="2991712"/>
    <lineage>
        <taxon>Bacteria</taxon>
        <taxon>Pseudomonadati</taxon>
        <taxon>Pseudomonadota</taxon>
        <taxon>Alphaproteobacteria</taxon>
        <taxon>Acetobacterales</taxon>
        <taxon>Acetobacteraceae</taxon>
        <taxon>Limobrevibacterium</taxon>
    </lineage>
</organism>
<feature type="domain" description="WYL" evidence="2">
    <location>
        <begin position="138"/>
        <end position="204"/>
    </location>
</feature>
<dbReference type="EMBL" id="JAPDNT010000022">
    <property type="protein sequence ID" value="MCW3476652.1"/>
    <property type="molecule type" value="Genomic_DNA"/>
</dbReference>
<dbReference type="InterPro" id="IPR036390">
    <property type="entry name" value="WH_DNA-bd_sf"/>
</dbReference>
<name>A0AA41YWI0_9PROT</name>
<dbReference type="PROSITE" id="PS52050">
    <property type="entry name" value="WYL"/>
    <property type="match status" value="1"/>
</dbReference>
<dbReference type="RefSeq" id="WP_264715469.1">
    <property type="nucleotide sequence ID" value="NZ_JAPDNT010000022.1"/>
</dbReference>
<dbReference type="AlphaFoldDB" id="A0AA41YWI0"/>
<dbReference type="InterPro" id="IPR026881">
    <property type="entry name" value="WYL_dom"/>
</dbReference>
<comment type="caution">
    <text evidence="3">The sequence shown here is derived from an EMBL/GenBank/DDBJ whole genome shotgun (WGS) entry which is preliminary data.</text>
</comment>
<dbReference type="PANTHER" id="PTHR34580">
    <property type="match status" value="1"/>
</dbReference>
<dbReference type="SUPFAM" id="SSF46785">
    <property type="entry name" value="Winged helix' DNA-binding domain"/>
    <property type="match status" value="1"/>
</dbReference>
<protein>
    <submittedName>
        <fullName evidence="3">YafY family transcriptional regulator</fullName>
    </submittedName>
</protein>
<dbReference type="PANTHER" id="PTHR34580:SF3">
    <property type="entry name" value="PROTEIN PAFB"/>
    <property type="match status" value="1"/>
</dbReference>
<evidence type="ECO:0000313" key="4">
    <source>
        <dbReference type="Proteomes" id="UP001165679"/>
    </source>
</evidence>
<evidence type="ECO:0000313" key="3">
    <source>
        <dbReference type="EMBL" id="MCW3476652.1"/>
    </source>
</evidence>
<dbReference type="InterPro" id="IPR051534">
    <property type="entry name" value="CBASS_pafABC_assoc_protein"/>
</dbReference>
<sequence length="227" mass="24997">MRRADRLFDIIQVLRLARTPITAAAIAAELEVAPRTVYRDIATLQARRVPIEGAAGLGYVLRRGFELPPLMFTDEEAEAIAIGLQLLHRTGDPGLTAAARTVVAKLASVVPEGMRGHLVAAPFHVSHRGAPAPGIVDLSEIRSAIRDARKLRIAYVDANNANTSRTVRPIAVEYYVDATLICAWCELRNDYRHFRIDRIGAVRVLAESFADEAQRLMAGWLALTRPK</sequence>
<dbReference type="InterPro" id="IPR013196">
    <property type="entry name" value="HTH_11"/>
</dbReference>
<gene>
    <name evidence="3" type="ORF">OL599_18980</name>
</gene>
<reference evidence="3" key="1">
    <citation type="submission" date="2022-09" db="EMBL/GenBank/DDBJ databases">
        <title>Rhodovastum sp. nov. RN2-1 isolated from soil in Seongnam, South Korea.</title>
        <authorList>
            <person name="Le N.T."/>
        </authorList>
    </citation>
    <scope>NUCLEOTIDE SEQUENCE</scope>
    <source>
        <strain evidence="3">RN2-1</strain>
    </source>
</reference>
<dbReference type="Pfam" id="PF13280">
    <property type="entry name" value="WYL"/>
    <property type="match status" value="1"/>
</dbReference>
<evidence type="ECO:0000259" key="2">
    <source>
        <dbReference type="Pfam" id="PF13280"/>
    </source>
</evidence>
<accession>A0AA41YWI0</accession>